<dbReference type="SUPFAM" id="SSF48008">
    <property type="entry name" value="GntR ligand-binding domain-like"/>
    <property type="match status" value="1"/>
</dbReference>
<dbReference type="CDD" id="cd07377">
    <property type="entry name" value="WHTH_GntR"/>
    <property type="match status" value="1"/>
</dbReference>
<name>C5T787_ACIDE</name>
<gene>
    <name evidence="5" type="ORF">AcdelDRAFT_2767</name>
</gene>
<evidence type="ECO:0000256" key="3">
    <source>
        <dbReference type="ARBA" id="ARBA00023163"/>
    </source>
</evidence>
<dbReference type="PANTHER" id="PTHR43537">
    <property type="entry name" value="TRANSCRIPTIONAL REGULATOR, GNTR FAMILY"/>
    <property type="match status" value="1"/>
</dbReference>
<proteinExistence type="predicted"/>
<keyword evidence="3" id="KW-0804">Transcription</keyword>
<organism evidence="5 6">
    <name type="scientific">Acidovorax delafieldii 2AN</name>
    <dbReference type="NCBI Taxonomy" id="573060"/>
    <lineage>
        <taxon>Bacteria</taxon>
        <taxon>Pseudomonadati</taxon>
        <taxon>Pseudomonadota</taxon>
        <taxon>Betaproteobacteria</taxon>
        <taxon>Burkholderiales</taxon>
        <taxon>Comamonadaceae</taxon>
        <taxon>Acidovorax</taxon>
    </lineage>
</organism>
<dbReference type="GO" id="GO:0003677">
    <property type="term" value="F:DNA binding"/>
    <property type="evidence" value="ECO:0007669"/>
    <property type="project" value="UniProtKB-KW"/>
</dbReference>
<dbReference type="Pfam" id="PF00392">
    <property type="entry name" value="GntR"/>
    <property type="match status" value="1"/>
</dbReference>
<dbReference type="InterPro" id="IPR000524">
    <property type="entry name" value="Tscrpt_reg_HTH_GntR"/>
</dbReference>
<dbReference type="InterPro" id="IPR036388">
    <property type="entry name" value="WH-like_DNA-bd_sf"/>
</dbReference>
<dbReference type="SMART" id="SM00895">
    <property type="entry name" value="FCD"/>
    <property type="match status" value="1"/>
</dbReference>
<sequence length="253" mass="28385">MSVPVAASGVLESAWNRSDTVRPVLEQRRKVGLTMSDVSEAVDVQSIERVLRERISSRTIPPGSKLKEMELAAEFNVSRAQVREVFAALALRGLIERIPNKGAVVVQLGFGQVAEIFAVREVLEGMCARLAAKNSTPSDWERHAKALEEDMPRLLAHSDFAGFLACYEAFRQDIIVHARNATLADMLDSIRDKIRYLARRIVILPGRAEQALQEHRAVLGALRAGDGVQAERLRMANMRSGFEWFERYRDFIL</sequence>
<evidence type="ECO:0000259" key="4">
    <source>
        <dbReference type="PROSITE" id="PS50949"/>
    </source>
</evidence>
<dbReference type="SUPFAM" id="SSF46785">
    <property type="entry name" value="Winged helix' DNA-binding domain"/>
    <property type="match status" value="1"/>
</dbReference>
<dbReference type="InterPro" id="IPR011711">
    <property type="entry name" value="GntR_C"/>
</dbReference>
<evidence type="ECO:0000313" key="5">
    <source>
        <dbReference type="EMBL" id="EER59655.1"/>
    </source>
</evidence>
<evidence type="ECO:0000313" key="6">
    <source>
        <dbReference type="Proteomes" id="UP000003856"/>
    </source>
</evidence>
<dbReference type="AlphaFoldDB" id="C5T787"/>
<reference evidence="5 6" key="1">
    <citation type="submission" date="2009-05" db="EMBL/GenBank/DDBJ databases">
        <title>The draft genome of Acidovorax delafieldii 2AN.</title>
        <authorList>
            <consortium name="US DOE Joint Genome Institute (JGI-PGF)"/>
            <person name="Lucas S."/>
            <person name="Copeland A."/>
            <person name="Lapidus A."/>
            <person name="Glavina del Rio T."/>
            <person name="Tice H."/>
            <person name="Bruce D."/>
            <person name="Goodwin L."/>
            <person name="Pitluck S."/>
            <person name="Larimer F."/>
            <person name="Land M.L."/>
            <person name="Hauser L."/>
            <person name="Shelobolina E.S."/>
            <person name="Picardal F."/>
            <person name="Roden E."/>
            <person name="Emerson D."/>
        </authorList>
    </citation>
    <scope>NUCLEOTIDE SEQUENCE [LARGE SCALE GENOMIC DNA]</scope>
    <source>
        <strain evidence="5 6">2AN</strain>
    </source>
</reference>
<dbReference type="PATRIC" id="fig|573060.9.peg.2297"/>
<dbReference type="EMBL" id="ACQT01000107">
    <property type="protein sequence ID" value="EER59655.1"/>
    <property type="molecule type" value="Genomic_DNA"/>
</dbReference>
<dbReference type="PANTHER" id="PTHR43537:SF49">
    <property type="entry name" value="TRANSCRIPTIONAL REGULATORY PROTEIN"/>
    <property type="match status" value="1"/>
</dbReference>
<keyword evidence="1" id="KW-0805">Transcription regulation</keyword>
<dbReference type="PROSITE" id="PS50949">
    <property type="entry name" value="HTH_GNTR"/>
    <property type="match status" value="1"/>
</dbReference>
<dbReference type="InterPro" id="IPR036390">
    <property type="entry name" value="WH_DNA-bd_sf"/>
</dbReference>
<dbReference type="SMART" id="SM00345">
    <property type="entry name" value="HTH_GNTR"/>
    <property type="match status" value="1"/>
</dbReference>
<feature type="domain" description="HTH gntR-type" evidence="4">
    <location>
        <begin position="41"/>
        <end position="108"/>
    </location>
</feature>
<comment type="caution">
    <text evidence="5">The sequence shown here is derived from an EMBL/GenBank/DDBJ whole genome shotgun (WGS) entry which is preliminary data.</text>
</comment>
<keyword evidence="2" id="KW-0238">DNA-binding</keyword>
<dbReference type="GO" id="GO:0003700">
    <property type="term" value="F:DNA-binding transcription factor activity"/>
    <property type="evidence" value="ECO:0007669"/>
    <property type="project" value="InterPro"/>
</dbReference>
<keyword evidence="6" id="KW-1185">Reference proteome</keyword>
<dbReference type="Proteomes" id="UP000003856">
    <property type="component" value="Unassembled WGS sequence"/>
</dbReference>
<dbReference type="InterPro" id="IPR008920">
    <property type="entry name" value="TF_FadR/GntR_C"/>
</dbReference>
<dbReference type="Pfam" id="PF07729">
    <property type="entry name" value="FCD"/>
    <property type="match status" value="1"/>
</dbReference>
<accession>C5T787</accession>
<evidence type="ECO:0000256" key="2">
    <source>
        <dbReference type="ARBA" id="ARBA00023125"/>
    </source>
</evidence>
<dbReference type="Gene3D" id="1.20.120.530">
    <property type="entry name" value="GntR ligand-binding domain-like"/>
    <property type="match status" value="1"/>
</dbReference>
<evidence type="ECO:0000256" key="1">
    <source>
        <dbReference type="ARBA" id="ARBA00023015"/>
    </source>
</evidence>
<protein>
    <submittedName>
        <fullName evidence="5">Transcriptional regulator, GntR family</fullName>
    </submittedName>
</protein>
<dbReference type="Gene3D" id="1.10.10.10">
    <property type="entry name" value="Winged helix-like DNA-binding domain superfamily/Winged helix DNA-binding domain"/>
    <property type="match status" value="1"/>
</dbReference>